<evidence type="ECO:0000313" key="2">
    <source>
        <dbReference type="EMBL" id="OTF92225.1"/>
    </source>
</evidence>
<proteinExistence type="predicted"/>
<dbReference type="GO" id="GO:0004527">
    <property type="term" value="F:exonuclease activity"/>
    <property type="evidence" value="ECO:0007669"/>
    <property type="project" value="UniProtKB-KW"/>
</dbReference>
<keyword evidence="2" id="KW-0540">Nuclease</keyword>
<dbReference type="SUPFAM" id="SSF56219">
    <property type="entry name" value="DNase I-like"/>
    <property type="match status" value="1"/>
</dbReference>
<dbReference type="Proteomes" id="UP000215914">
    <property type="component" value="Chromosome 16"/>
</dbReference>
<dbReference type="InParanoid" id="A0A251S0J3"/>
<evidence type="ECO:0000313" key="3">
    <source>
        <dbReference type="Proteomes" id="UP000215914"/>
    </source>
</evidence>
<dbReference type="InterPro" id="IPR036691">
    <property type="entry name" value="Endo/exonu/phosph_ase_sf"/>
</dbReference>
<dbReference type="AlphaFoldDB" id="A0A251S0J3"/>
<dbReference type="GO" id="GO:0004519">
    <property type="term" value="F:endonuclease activity"/>
    <property type="evidence" value="ECO:0007669"/>
    <property type="project" value="UniProtKB-KW"/>
</dbReference>
<reference evidence="1 3" key="1">
    <citation type="journal article" date="2017" name="Nature">
        <title>The sunflower genome provides insights into oil metabolism, flowering and Asterid evolution.</title>
        <authorList>
            <person name="Badouin H."/>
            <person name="Gouzy J."/>
            <person name="Grassa C.J."/>
            <person name="Murat F."/>
            <person name="Staton S.E."/>
            <person name="Cottret L."/>
            <person name="Lelandais-Briere C."/>
            <person name="Owens G.L."/>
            <person name="Carrere S."/>
            <person name="Mayjonade B."/>
            <person name="Legrand L."/>
            <person name="Gill N."/>
            <person name="Kane N.C."/>
            <person name="Bowers J.E."/>
            <person name="Hubner S."/>
            <person name="Bellec A."/>
            <person name="Berard A."/>
            <person name="Berges H."/>
            <person name="Blanchet N."/>
            <person name="Boniface M.C."/>
            <person name="Brunel D."/>
            <person name="Catrice O."/>
            <person name="Chaidir N."/>
            <person name="Claudel C."/>
            <person name="Donnadieu C."/>
            <person name="Faraut T."/>
            <person name="Fievet G."/>
            <person name="Helmstetter N."/>
            <person name="King M."/>
            <person name="Knapp S.J."/>
            <person name="Lai Z."/>
            <person name="Le Paslier M.C."/>
            <person name="Lippi Y."/>
            <person name="Lorenzon L."/>
            <person name="Mandel J.R."/>
            <person name="Marage G."/>
            <person name="Marchand G."/>
            <person name="Marquand E."/>
            <person name="Bret-Mestries E."/>
            <person name="Morien E."/>
            <person name="Nambeesan S."/>
            <person name="Nguyen T."/>
            <person name="Pegot-Espagnet P."/>
            <person name="Pouilly N."/>
            <person name="Raftis F."/>
            <person name="Sallet E."/>
            <person name="Schiex T."/>
            <person name="Thomas J."/>
            <person name="Vandecasteele C."/>
            <person name="Vares D."/>
            <person name="Vear F."/>
            <person name="Vautrin S."/>
            <person name="Crespi M."/>
            <person name="Mangin B."/>
            <person name="Burke J.M."/>
            <person name="Salse J."/>
            <person name="Munos S."/>
            <person name="Vincourt P."/>
            <person name="Rieseberg L.H."/>
            <person name="Langlade N.B."/>
        </authorList>
    </citation>
    <scope>NUCLEOTIDE SEQUENCE [LARGE SCALE GENOMIC DNA]</scope>
    <source>
        <strain evidence="3">cv. SF193</strain>
        <tissue evidence="1">Leaves</tissue>
    </source>
</reference>
<keyword evidence="2" id="KW-0255">Endonuclease</keyword>
<accession>A0A251S0J3</accession>
<keyword evidence="2" id="KW-0378">Hydrolase</keyword>
<organism evidence="2 3">
    <name type="scientific">Helianthus annuus</name>
    <name type="common">Common sunflower</name>
    <dbReference type="NCBI Taxonomy" id="4232"/>
    <lineage>
        <taxon>Eukaryota</taxon>
        <taxon>Viridiplantae</taxon>
        <taxon>Streptophyta</taxon>
        <taxon>Embryophyta</taxon>
        <taxon>Tracheophyta</taxon>
        <taxon>Spermatophyta</taxon>
        <taxon>Magnoliopsida</taxon>
        <taxon>eudicotyledons</taxon>
        <taxon>Gunneridae</taxon>
        <taxon>Pentapetalae</taxon>
        <taxon>asterids</taxon>
        <taxon>campanulids</taxon>
        <taxon>Asterales</taxon>
        <taxon>Asteraceae</taxon>
        <taxon>Asteroideae</taxon>
        <taxon>Heliantheae alliance</taxon>
        <taxon>Heliantheae</taxon>
        <taxon>Helianthus</taxon>
    </lineage>
</organism>
<name>A0A251S0J3_HELAN</name>
<dbReference type="EMBL" id="MNCJ02000331">
    <property type="protein sequence ID" value="KAF5760951.1"/>
    <property type="molecule type" value="Genomic_DNA"/>
</dbReference>
<keyword evidence="3" id="KW-1185">Reference proteome</keyword>
<keyword evidence="2" id="KW-0269">Exonuclease</keyword>
<dbReference type="Gramene" id="mRNA:HanXRQr2_Chr16g0759431">
    <property type="protein sequence ID" value="CDS:HanXRQr2_Chr16g0759431.1"/>
    <property type="gene ID" value="HanXRQr2_Chr16g0759431"/>
</dbReference>
<gene>
    <name evidence="2" type="ORF">HannXRQ_Chr16g0519551</name>
    <name evidence="1" type="ORF">HanXRQr2_Chr16g0759431</name>
</gene>
<dbReference type="EMBL" id="CM007905">
    <property type="protein sequence ID" value="OTF92225.1"/>
    <property type="molecule type" value="Genomic_DNA"/>
</dbReference>
<protein>
    <submittedName>
        <fullName evidence="1">Endonuclease/exonuclease/phosphatase superfamily</fullName>
    </submittedName>
    <submittedName>
        <fullName evidence="2">Putative endonuclease/exonuclease/phosphatase</fullName>
    </submittedName>
</protein>
<reference evidence="2" key="2">
    <citation type="submission" date="2017-02" db="EMBL/GenBank/DDBJ databases">
        <title>Sunflower complete genome.</title>
        <authorList>
            <person name="Langlade N."/>
            <person name="Munos S."/>
        </authorList>
    </citation>
    <scope>NUCLEOTIDE SEQUENCE [LARGE SCALE GENOMIC DNA]</scope>
    <source>
        <tissue evidence="2">Leaves</tissue>
    </source>
</reference>
<sequence>MNILSVNSRGLGRDDKVEWIREIKRSQGVSFIALQETQFRDLSDFNIGKYWGPTAFRAKCVEANGRSRGTLCVTPQPMAETSG</sequence>
<evidence type="ECO:0000313" key="1">
    <source>
        <dbReference type="EMBL" id="KAF5760951.1"/>
    </source>
</evidence>
<reference evidence="1" key="3">
    <citation type="submission" date="2020-06" db="EMBL/GenBank/DDBJ databases">
        <title>Helianthus annuus Genome sequencing and assembly Release 2.</title>
        <authorList>
            <person name="Gouzy J."/>
            <person name="Langlade N."/>
            <person name="Munos S."/>
        </authorList>
    </citation>
    <scope>NUCLEOTIDE SEQUENCE</scope>
    <source>
        <tissue evidence="1">Leaves</tissue>
    </source>
</reference>